<dbReference type="AlphaFoldDB" id="A0A1D1XV90"/>
<keyword evidence="1" id="KW-0863">Zinc-finger</keyword>
<dbReference type="Gene3D" id="3.30.40.10">
    <property type="entry name" value="Zinc/RING finger domain, C3HC4 (zinc finger)"/>
    <property type="match status" value="1"/>
</dbReference>
<dbReference type="PROSITE" id="PS50089">
    <property type="entry name" value="ZF_RING_2"/>
    <property type="match status" value="1"/>
</dbReference>
<dbReference type="PANTHER" id="PTHR31150">
    <property type="entry name" value="EXPRESSED PROTEIN"/>
    <property type="match status" value="1"/>
</dbReference>
<dbReference type="InterPro" id="IPR001841">
    <property type="entry name" value="Znf_RING"/>
</dbReference>
<dbReference type="GO" id="GO:0008270">
    <property type="term" value="F:zinc ion binding"/>
    <property type="evidence" value="ECO:0007669"/>
    <property type="project" value="UniProtKB-KW"/>
</dbReference>
<gene>
    <name evidence="4" type="primary">RMA2</name>
    <name evidence="4" type="ORF">g.59543</name>
</gene>
<evidence type="ECO:0000256" key="2">
    <source>
        <dbReference type="SAM" id="MobiDB-lite"/>
    </source>
</evidence>
<reference evidence="4" key="1">
    <citation type="submission" date="2015-07" db="EMBL/GenBank/DDBJ databases">
        <title>Transcriptome Assembly of Anthurium amnicola.</title>
        <authorList>
            <person name="Suzuki J."/>
        </authorList>
    </citation>
    <scope>NUCLEOTIDE SEQUENCE</scope>
</reference>
<evidence type="ECO:0000313" key="4">
    <source>
        <dbReference type="EMBL" id="JAT46313.1"/>
    </source>
</evidence>
<sequence>MGANCCVAARHKDLPQRRDIQFSTHRNVRHSPSWNFRWSNRTHIEDIVDNLATVSHGNSRNAGFEMKSSVDMEAEGISGGESTVESFGSPNWCKSPTYVGTAENSKGSEIESNLLAATSLCISNNSLSEGKERTKFSATGSLRRSKASTLMTPPPAAIKGEPSSSRSHSLPMDPSLSRKSRWSPGYQFSKRDSDNRATTLKPLDENNSAEGRRSHVLSVGSNDLSAGESHGGSSDGWSMRLFSELVASSQRERWSFGSENVISNHGSITGSNSRPVVSPPRADSQACGVCSRLLKERSSWSSQKIVCNNELSVIAVLICGHVYHAECLENVTHETDRYDPICPVCVSGEKSPSKLLGKGKAEIRGRNKVSRNAIADIDFDGVSITEGRKSAEYEAKGSKLGSSSSFKSFGRPFLRRHFSIGSRSSRSMSENERAWKNLWGRYRRNE</sequence>
<proteinExistence type="predicted"/>
<keyword evidence="1" id="KW-0479">Metal-binding</keyword>
<dbReference type="EMBL" id="GDJX01021623">
    <property type="protein sequence ID" value="JAT46313.1"/>
    <property type="molecule type" value="Transcribed_RNA"/>
</dbReference>
<evidence type="ECO:0000256" key="1">
    <source>
        <dbReference type="PROSITE-ProRule" id="PRU00175"/>
    </source>
</evidence>
<protein>
    <submittedName>
        <fullName evidence="4">E3 ubiquitin-protein ligase RMA2</fullName>
    </submittedName>
</protein>
<dbReference type="SUPFAM" id="SSF57850">
    <property type="entry name" value="RING/U-box"/>
    <property type="match status" value="1"/>
</dbReference>
<dbReference type="CDD" id="cd16448">
    <property type="entry name" value="RING-H2"/>
    <property type="match status" value="1"/>
</dbReference>
<dbReference type="PANTHER" id="PTHR31150:SF32">
    <property type="entry name" value="RING_U-BOX SUPERFAMILY PROTEIN"/>
    <property type="match status" value="1"/>
</dbReference>
<keyword evidence="1" id="KW-0862">Zinc</keyword>
<feature type="domain" description="RING-type" evidence="3">
    <location>
        <begin position="287"/>
        <end position="345"/>
    </location>
</feature>
<name>A0A1D1XV90_9ARAE</name>
<evidence type="ECO:0000259" key="3">
    <source>
        <dbReference type="PROSITE" id="PS50089"/>
    </source>
</evidence>
<feature type="compositionally biased region" description="Polar residues" evidence="2">
    <location>
        <begin position="136"/>
        <end position="151"/>
    </location>
</feature>
<feature type="region of interest" description="Disordered" evidence="2">
    <location>
        <begin position="130"/>
        <end position="234"/>
    </location>
</feature>
<accession>A0A1D1XV90</accession>
<dbReference type="InterPro" id="IPR013083">
    <property type="entry name" value="Znf_RING/FYVE/PHD"/>
</dbReference>
<organism evidence="4">
    <name type="scientific">Anthurium amnicola</name>
    <dbReference type="NCBI Taxonomy" id="1678845"/>
    <lineage>
        <taxon>Eukaryota</taxon>
        <taxon>Viridiplantae</taxon>
        <taxon>Streptophyta</taxon>
        <taxon>Embryophyta</taxon>
        <taxon>Tracheophyta</taxon>
        <taxon>Spermatophyta</taxon>
        <taxon>Magnoliopsida</taxon>
        <taxon>Liliopsida</taxon>
        <taxon>Araceae</taxon>
        <taxon>Pothoideae</taxon>
        <taxon>Potheae</taxon>
        <taxon>Anthurium</taxon>
    </lineage>
</organism>